<dbReference type="EMBL" id="CAJMWT010001794">
    <property type="protein sequence ID" value="CAE6420161.1"/>
    <property type="molecule type" value="Genomic_DNA"/>
</dbReference>
<sequence>MLGILIWTMLRRIHMSQNHHEAYFAIEHCSRISTMRLGSSTDVVAMRRVQLLLVVGNRILALDGWTAGSYVQKALDSDAAILGPASTKGQFVTGENSSIRMISGYYGQCLNFPYLNVKSAETSYKPLAFEAIGTSLDWSFNGTDNTLNTPKGFNTFVTCSDGALYLQTGTDFPSGNCTTTRLKSTPY</sequence>
<reference evidence="1" key="1">
    <citation type="submission" date="2021-01" db="EMBL/GenBank/DDBJ databases">
        <authorList>
            <person name="Kaushik A."/>
        </authorList>
    </citation>
    <scope>NUCLEOTIDE SEQUENCE</scope>
    <source>
        <strain evidence="1">AG2-2IIIB</strain>
    </source>
</reference>
<gene>
    <name evidence="1" type="ORF">RDB_LOCUS52799</name>
</gene>
<organism evidence="1 2">
    <name type="scientific">Rhizoctonia solani</name>
    <dbReference type="NCBI Taxonomy" id="456999"/>
    <lineage>
        <taxon>Eukaryota</taxon>
        <taxon>Fungi</taxon>
        <taxon>Dikarya</taxon>
        <taxon>Basidiomycota</taxon>
        <taxon>Agaricomycotina</taxon>
        <taxon>Agaricomycetes</taxon>
        <taxon>Cantharellales</taxon>
        <taxon>Ceratobasidiaceae</taxon>
        <taxon>Rhizoctonia</taxon>
    </lineage>
</organism>
<evidence type="ECO:0000313" key="1">
    <source>
        <dbReference type="EMBL" id="CAE6420161.1"/>
    </source>
</evidence>
<evidence type="ECO:0000313" key="2">
    <source>
        <dbReference type="Proteomes" id="UP000663843"/>
    </source>
</evidence>
<name>A0A8H2X7V7_9AGAM</name>
<dbReference type="AlphaFoldDB" id="A0A8H2X7V7"/>
<proteinExistence type="predicted"/>
<accession>A0A8H2X7V7</accession>
<dbReference type="Proteomes" id="UP000663843">
    <property type="component" value="Unassembled WGS sequence"/>
</dbReference>
<comment type="caution">
    <text evidence="1">The sequence shown here is derived from an EMBL/GenBank/DDBJ whole genome shotgun (WGS) entry which is preliminary data.</text>
</comment>
<protein>
    <submittedName>
        <fullName evidence="1">Uncharacterized protein</fullName>
    </submittedName>
</protein>